<dbReference type="InterPro" id="IPR002123">
    <property type="entry name" value="Plipid/glycerol_acylTrfase"/>
</dbReference>
<protein>
    <submittedName>
        <fullName evidence="2">1-acyl-sn-glycerol-3-phosphate acyltransferase</fullName>
    </submittedName>
</protein>
<dbReference type="GO" id="GO:0019698">
    <property type="term" value="P:D-galacturonate catabolic process"/>
    <property type="evidence" value="ECO:0007669"/>
    <property type="project" value="TreeGrafter"/>
</dbReference>
<dbReference type="Proteomes" id="UP001163821">
    <property type="component" value="Unassembled WGS sequence"/>
</dbReference>
<keyword evidence="3" id="KW-1185">Reference proteome</keyword>
<feature type="domain" description="Phospholipid/glycerol acyltransferase" evidence="1">
    <location>
        <begin position="82"/>
        <end position="193"/>
    </location>
</feature>
<dbReference type="Pfam" id="PF01553">
    <property type="entry name" value="Acyltransferase"/>
    <property type="match status" value="1"/>
</dbReference>
<proteinExistence type="predicted"/>
<organism evidence="2 3">
    <name type="scientific">Gaoshiqia sediminis</name>
    <dbReference type="NCBI Taxonomy" id="2986998"/>
    <lineage>
        <taxon>Bacteria</taxon>
        <taxon>Pseudomonadati</taxon>
        <taxon>Bacteroidota</taxon>
        <taxon>Bacteroidia</taxon>
        <taxon>Marinilabiliales</taxon>
        <taxon>Prolixibacteraceae</taxon>
        <taxon>Gaoshiqia</taxon>
    </lineage>
</organism>
<evidence type="ECO:0000313" key="3">
    <source>
        <dbReference type="Proteomes" id="UP001163821"/>
    </source>
</evidence>
<dbReference type="AlphaFoldDB" id="A0AA41Y743"/>
<comment type="caution">
    <text evidence="2">The sequence shown here is derived from an EMBL/GenBank/DDBJ whole genome shotgun (WGS) entry which is preliminary data.</text>
</comment>
<keyword evidence="2" id="KW-0808">Transferase</keyword>
<reference evidence="2" key="1">
    <citation type="submission" date="2022-10" db="EMBL/GenBank/DDBJ databases">
        <title>Gaoshiqiia sediminis gen. nov., sp. nov., isolated from coastal sediment.</title>
        <authorList>
            <person name="Yu W.X."/>
            <person name="Mu D.S."/>
            <person name="Du J.Z."/>
            <person name="Liang Y.Q."/>
        </authorList>
    </citation>
    <scope>NUCLEOTIDE SEQUENCE</scope>
    <source>
        <strain evidence="2">A06</strain>
    </source>
</reference>
<dbReference type="GO" id="GO:0042840">
    <property type="term" value="P:D-glucuronate catabolic process"/>
    <property type="evidence" value="ECO:0007669"/>
    <property type="project" value="TreeGrafter"/>
</dbReference>
<dbReference type="RefSeq" id="WP_282591776.1">
    <property type="nucleotide sequence ID" value="NZ_JAPAAF010000013.1"/>
</dbReference>
<gene>
    <name evidence="2" type="ORF">N2K84_10565</name>
</gene>
<evidence type="ECO:0000259" key="1">
    <source>
        <dbReference type="Pfam" id="PF01553"/>
    </source>
</evidence>
<dbReference type="PANTHER" id="PTHR30068">
    <property type="entry name" value="URONATE ISOMERASE"/>
    <property type="match status" value="1"/>
</dbReference>
<name>A0AA41Y743_9BACT</name>
<keyword evidence="2" id="KW-0012">Acyltransferase</keyword>
<dbReference type="EMBL" id="JAPAAF010000013">
    <property type="protein sequence ID" value="MCW0483174.1"/>
    <property type="molecule type" value="Genomic_DNA"/>
</dbReference>
<dbReference type="GO" id="GO:0016746">
    <property type="term" value="F:acyltransferase activity"/>
    <property type="evidence" value="ECO:0007669"/>
    <property type="project" value="UniProtKB-KW"/>
</dbReference>
<sequence>MREIMNYDDIRPYEDHEVNHYINVLLKDDVFQQVLYFIFQDEKKVKGVCQLLSEIRSINELQMKFMYPLIKEWIIDKTTSGITWSGLDNLDKTKSYLFISNHRDIILDSAILNYIIVNAGMNTTEIAIGNNLLIYDWILHAVKLNRAFVVKRNLPARELLLASKNLSSYIRKTITKDNMSVWIAQREGRTKDGFDQTQQALLKMLNLSNKSDFESGFRELQIVPLSISYEREPCGISKVEEIYKREHDGFVKTQEDDLKSMAFGLTRPKGRVHFAFGKPIDAQLKKFGQAENLAESIQQLADHIDTCIYRNYKLWPNNYLAADLLTDSNLHADKVDDAVRDKFSELLDDLVKTIGEGDANCQKRLFMQMYANPLLNAEKVEGSEILS</sequence>
<dbReference type="SUPFAM" id="SSF69593">
    <property type="entry name" value="Glycerol-3-phosphate (1)-acyltransferase"/>
    <property type="match status" value="1"/>
</dbReference>
<evidence type="ECO:0000313" key="2">
    <source>
        <dbReference type="EMBL" id="MCW0483174.1"/>
    </source>
</evidence>
<accession>A0AA41Y743</accession>
<dbReference type="PANTHER" id="PTHR30068:SF3">
    <property type="entry name" value="PHOSPHOLIPID_GLYCEROL ACYLTRANSFERASE DOMAIN-CONTAINING PROTEIN"/>
    <property type="match status" value="1"/>
</dbReference>